<feature type="domain" description="HTH araC/xylS-type" evidence="4">
    <location>
        <begin position="174"/>
        <end position="272"/>
    </location>
</feature>
<dbReference type="Gene3D" id="1.10.10.60">
    <property type="entry name" value="Homeodomain-like"/>
    <property type="match status" value="1"/>
</dbReference>
<dbReference type="SUPFAM" id="SSF46689">
    <property type="entry name" value="Homeodomain-like"/>
    <property type="match status" value="2"/>
</dbReference>
<comment type="caution">
    <text evidence="5">The sequence shown here is derived from an EMBL/GenBank/DDBJ whole genome shotgun (WGS) entry which is preliminary data.</text>
</comment>
<dbReference type="InterPro" id="IPR018060">
    <property type="entry name" value="HTH_AraC"/>
</dbReference>
<keyword evidence="2" id="KW-0238">DNA-binding</keyword>
<dbReference type="AlphaFoldDB" id="A0A844FWQ3"/>
<keyword evidence="6" id="KW-1185">Reference proteome</keyword>
<protein>
    <submittedName>
        <fullName evidence="5">Helix-turn-helix transcriptional regulator</fullName>
    </submittedName>
</protein>
<proteinExistence type="predicted"/>
<dbReference type="GO" id="GO:0003700">
    <property type="term" value="F:DNA-binding transcription factor activity"/>
    <property type="evidence" value="ECO:0007669"/>
    <property type="project" value="InterPro"/>
</dbReference>
<accession>A0A844FWQ3</accession>
<dbReference type="SMART" id="SM00342">
    <property type="entry name" value="HTH_ARAC"/>
    <property type="match status" value="1"/>
</dbReference>
<evidence type="ECO:0000313" key="6">
    <source>
        <dbReference type="Proteomes" id="UP000435649"/>
    </source>
</evidence>
<dbReference type="EMBL" id="VUNS01000001">
    <property type="protein sequence ID" value="MST95680.1"/>
    <property type="molecule type" value="Genomic_DNA"/>
</dbReference>
<dbReference type="PROSITE" id="PS01124">
    <property type="entry name" value="HTH_ARAC_FAMILY_2"/>
    <property type="match status" value="1"/>
</dbReference>
<dbReference type="GO" id="GO:0043565">
    <property type="term" value="F:sequence-specific DNA binding"/>
    <property type="evidence" value="ECO:0007669"/>
    <property type="project" value="InterPro"/>
</dbReference>
<name>A0A844FWQ3_9BACT</name>
<reference evidence="5 6" key="1">
    <citation type="submission" date="2019-08" db="EMBL/GenBank/DDBJ databases">
        <title>In-depth cultivation of the pig gut microbiome towards novel bacterial diversity and tailored functional studies.</title>
        <authorList>
            <person name="Wylensek D."/>
            <person name="Hitch T.C.A."/>
            <person name="Clavel T."/>
        </authorList>
    </citation>
    <scope>NUCLEOTIDE SEQUENCE [LARGE SCALE GENOMIC DNA]</scope>
    <source>
        <strain evidence="5 6">BBE-744-WT-12</strain>
    </source>
</reference>
<evidence type="ECO:0000256" key="3">
    <source>
        <dbReference type="ARBA" id="ARBA00023163"/>
    </source>
</evidence>
<gene>
    <name evidence="5" type="ORF">FYJ85_01285</name>
</gene>
<dbReference type="PANTHER" id="PTHR43280">
    <property type="entry name" value="ARAC-FAMILY TRANSCRIPTIONAL REGULATOR"/>
    <property type="match status" value="1"/>
</dbReference>
<evidence type="ECO:0000259" key="4">
    <source>
        <dbReference type="PROSITE" id="PS01124"/>
    </source>
</evidence>
<evidence type="ECO:0000256" key="2">
    <source>
        <dbReference type="ARBA" id="ARBA00023125"/>
    </source>
</evidence>
<dbReference type="RefSeq" id="WP_154416745.1">
    <property type="nucleotide sequence ID" value="NZ_VUNS01000001.1"/>
</dbReference>
<dbReference type="Proteomes" id="UP000435649">
    <property type="component" value="Unassembled WGS sequence"/>
</dbReference>
<keyword evidence="3" id="KW-0804">Transcription</keyword>
<evidence type="ECO:0000313" key="5">
    <source>
        <dbReference type="EMBL" id="MST95680.1"/>
    </source>
</evidence>
<dbReference type="InterPro" id="IPR009057">
    <property type="entry name" value="Homeodomain-like_sf"/>
</dbReference>
<dbReference type="PANTHER" id="PTHR43280:SF28">
    <property type="entry name" value="HTH-TYPE TRANSCRIPTIONAL ACTIVATOR RHAS"/>
    <property type="match status" value="1"/>
</dbReference>
<dbReference type="Pfam" id="PF12833">
    <property type="entry name" value="HTH_18"/>
    <property type="match status" value="1"/>
</dbReference>
<evidence type="ECO:0000256" key="1">
    <source>
        <dbReference type="ARBA" id="ARBA00023015"/>
    </source>
</evidence>
<keyword evidence="1" id="KW-0805">Transcription regulation</keyword>
<sequence>MGAIYNNKDKFSYSLLRDYHSLLELRLLELANARFVWKGKNSFSFNRCFLMLEGGGRMINHTANQEYELRPGYAYFIPPRVELSYDFQPGISLLSLHFQLYILPGVDVFDGETRCQELTLDPDRLKEFACVMAKSPDWDAFCRFESLIWKLLSGIREPDSKRLEKLTSLHEKYGKVLQYIHSNISADMGVEEIAREAGVKRDTFSRHFSNDFEVPLKTFIMNELVAISERYLLHSELPVREIASELKFSSEFYFSTFFKRLKGVSPTQFRAMRRKI</sequence>
<organism evidence="5 6">
    <name type="scientific">Victivallis lenta</name>
    <dbReference type="NCBI Taxonomy" id="2606640"/>
    <lineage>
        <taxon>Bacteria</taxon>
        <taxon>Pseudomonadati</taxon>
        <taxon>Lentisphaerota</taxon>
        <taxon>Lentisphaeria</taxon>
        <taxon>Victivallales</taxon>
        <taxon>Victivallaceae</taxon>
        <taxon>Victivallis</taxon>
    </lineage>
</organism>